<dbReference type="OrthoDB" id="10265925at2759"/>
<dbReference type="InterPro" id="IPR011990">
    <property type="entry name" value="TPR-like_helical_dom_sf"/>
</dbReference>
<dbReference type="PANTHER" id="PTHR47447">
    <property type="entry name" value="OS03G0856100 PROTEIN"/>
    <property type="match status" value="1"/>
</dbReference>
<accession>A0A0M0JA93</accession>
<dbReference type="AlphaFoldDB" id="A0A0M0JA93"/>
<protein>
    <submittedName>
        <fullName evidence="4">Tpr-like protein</fullName>
    </submittedName>
</protein>
<feature type="domain" description="PROP1-like PPR" evidence="3">
    <location>
        <begin position="458"/>
        <end position="610"/>
    </location>
</feature>
<dbReference type="EMBL" id="JWZX01003185">
    <property type="protein sequence ID" value="KOO23499.1"/>
    <property type="molecule type" value="Genomic_DNA"/>
</dbReference>
<feature type="repeat" description="PPR" evidence="2">
    <location>
        <begin position="201"/>
        <end position="231"/>
    </location>
</feature>
<evidence type="ECO:0000259" key="3">
    <source>
        <dbReference type="Pfam" id="PF17177"/>
    </source>
</evidence>
<dbReference type="NCBIfam" id="TIGR00756">
    <property type="entry name" value="PPR"/>
    <property type="match status" value="5"/>
</dbReference>
<comment type="caution">
    <text evidence="4">The sequence shown here is derived from an EMBL/GenBank/DDBJ whole genome shotgun (WGS) entry which is preliminary data.</text>
</comment>
<proteinExistence type="predicted"/>
<evidence type="ECO:0000256" key="2">
    <source>
        <dbReference type="PROSITE-ProRule" id="PRU00708"/>
    </source>
</evidence>
<feature type="repeat" description="PPR" evidence="2">
    <location>
        <begin position="305"/>
        <end position="339"/>
    </location>
</feature>
<evidence type="ECO:0000313" key="5">
    <source>
        <dbReference type="Proteomes" id="UP000037460"/>
    </source>
</evidence>
<dbReference type="Gene3D" id="1.25.40.10">
    <property type="entry name" value="Tetratricopeptide repeat domain"/>
    <property type="match status" value="4"/>
</dbReference>
<dbReference type="InterPro" id="IPR033443">
    <property type="entry name" value="PROP1-like_PPR_dom"/>
</dbReference>
<keyword evidence="5" id="KW-1185">Reference proteome</keyword>
<evidence type="ECO:0000256" key="1">
    <source>
        <dbReference type="ARBA" id="ARBA00022737"/>
    </source>
</evidence>
<sequence>MTQAASQVTDWEGALRLLERMEADGKPADAPAYGHAVAACAKADQPTEGRALLSKLQKAGVMAEVRGYNQVMSSFARQRRWSEALGLLREMCAAGVSPTVISYNAALSACSKAGRWNEATELLGEMEAGSSKGGGSVPAPDVISYSTVISACQKASTGTMGASASAALETALELLERMRRSSKVQEPTEGAEVPKTAPVANVFTYTSAITALADAGRWEEALKTYASIPDDVEKNDAIVNAAVCAASVGGDWVTARSVLEEALLVGVTPRTSSFNMAINTAAGAQQPAAALAILRRMRTAGVRRNQLTYNAALSALEAGGRWQQALRLLRDMRRARVAPSLISYNLALGACAKAAKVSSATVSSAKVSSATVSSATVSSTKVSSATVSSTKVSPLDSSTAADAAMELLLELQQLKLQPDVTSYSLAIAALSDAGQWERLGGLLGTTQAELLQPNGFSFSAAIAACERAGEWERLLALFAGLRKAGGAVDRSLWNAALSAAACAPDAGTETGVDLALSLLGQMTEEGYAPDLLSYNALLKACERAADWDTAIETLSIMKSHKIVPDAISYTSAVGALGRAREWEKALSLWLTMLTDGISPDTLALRTLLRALSGAAQWPTALAVFDAVANSEDAHVCTTPVYEQALTACAVGAQPERAARYIEQMKCVGVDISAACYAQLASAHAAARDWRGALAVFKGLMADGLRPDAPTYQAVYSACDQAGAQEEAKALLEFAERQGLPLIAIVGEGEGDDSSSGGG</sequence>
<dbReference type="Pfam" id="PF13812">
    <property type="entry name" value="PPR_3"/>
    <property type="match status" value="1"/>
</dbReference>
<dbReference type="PROSITE" id="PS51375">
    <property type="entry name" value="PPR"/>
    <property type="match status" value="6"/>
</dbReference>
<dbReference type="Pfam" id="PF01535">
    <property type="entry name" value="PPR"/>
    <property type="match status" value="1"/>
</dbReference>
<organism evidence="4 5">
    <name type="scientific">Chrysochromulina tobinii</name>
    <dbReference type="NCBI Taxonomy" id="1460289"/>
    <lineage>
        <taxon>Eukaryota</taxon>
        <taxon>Haptista</taxon>
        <taxon>Haptophyta</taxon>
        <taxon>Prymnesiophyceae</taxon>
        <taxon>Prymnesiales</taxon>
        <taxon>Chrysochromulinaceae</taxon>
        <taxon>Chrysochromulina</taxon>
    </lineage>
</organism>
<reference evidence="5" key="1">
    <citation type="journal article" date="2015" name="PLoS Genet.">
        <title>Genome Sequence and Transcriptome Analyses of Chrysochromulina tobin: Metabolic Tools for Enhanced Algal Fitness in the Prominent Order Prymnesiales (Haptophyceae).</title>
        <authorList>
            <person name="Hovde B.T."/>
            <person name="Deodato C.R."/>
            <person name="Hunsperger H.M."/>
            <person name="Ryken S.A."/>
            <person name="Yost W."/>
            <person name="Jha R.K."/>
            <person name="Patterson J."/>
            <person name="Monnat R.J. Jr."/>
            <person name="Barlow S.B."/>
            <person name="Starkenburg S.R."/>
            <person name="Cattolico R.A."/>
        </authorList>
    </citation>
    <scope>NUCLEOTIDE SEQUENCE</scope>
    <source>
        <strain evidence="5">CCMP291</strain>
    </source>
</reference>
<keyword evidence="1" id="KW-0677">Repeat</keyword>
<dbReference type="PANTHER" id="PTHR47447:SF17">
    <property type="entry name" value="OS12G0638900 PROTEIN"/>
    <property type="match status" value="1"/>
</dbReference>
<feature type="repeat" description="PPR" evidence="2">
    <location>
        <begin position="565"/>
        <end position="599"/>
    </location>
</feature>
<dbReference type="Proteomes" id="UP000037460">
    <property type="component" value="Unassembled WGS sequence"/>
</dbReference>
<evidence type="ECO:0000313" key="4">
    <source>
        <dbReference type="EMBL" id="KOO23499.1"/>
    </source>
</evidence>
<dbReference type="InterPro" id="IPR002885">
    <property type="entry name" value="PPR_rpt"/>
</dbReference>
<name>A0A0M0JA93_9EUKA</name>
<feature type="repeat" description="PPR" evidence="2">
    <location>
        <begin position="64"/>
        <end position="98"/>
    </location>
</feature>
<feature type="repeat" description="PPR" evidence="2">
    <location>
        <begin position="99"/>
        <end position="133"/>
    </location>
</feature>
<feature type="repeat" description="PPR" evidence="2">
    <location>
        <begin position="530"/>
        <end position="564"/>
    </location>
</feature>
<gene>
    <name evidence="4" type="ORF">Ctob_004922</name>
</gene>
<feature type="domain" description="PROP1-like PPR" evidence="3">
    <location>
        <begin position="11"/>
        <end position="123"/>
    </location>
</feature>
<dbReference type="Pfam" id="PF17177">
    <property type="entry name" value="PPR_long"/>
    <property type="match status" value="2"/>
</dbReference>